<dbReference type="EMBL" id="CP094534">
    <property type="protein sequence ID" value="UOE32868.1"/>
    <property type="molecule type" value="Genomic_DNA"/>
</dbReference>
<accession>A0ABY4B137</accession>
<gene>
    <name evidence="1" type="ORF">MTP16_17240</name>
</gene>
<evidence type="ECO:0000313" key="2">
    <source>
        <dbReference type="Proteomes" id="UP000831390"/>
    </source>
</evidence>
<evidence type="ECO:0008006" key="3">
    <source>
        <dbReference type="Google" id="ProtNLM"/>
    </source>
</evidence>
<name>A0ABY4B137_9BACT</name>
<dbReference type="Proteomes" id="UP000831390">
    <property type="component" value="Chromosome"/>
</dbReference>
<sequence length="398" mass="44272">MKYRKRLFTVLLLLLLWGCFSLPSYHYPLASNLRQKAQYLERIISTPDTASAELNALGNTEWSLFSLSYAVYAFTNIAQLDSSFRPEAARYTQLAIAKMLSGSIKEAFQNPDAIVAPDSVTSVLYFGHLNLMLGCHRLLDPASPYQALHDSLSSTLHRRLAAAPNHCLESYPGGVWVPDNAVALASLQLNSELTGSSYRAFCQQWVAYARQHLTDPQTGLLLSKPATRHQAAEEPRGSHLGWSILFLYRFAPAYAAEQYRRYQEQFSTNFGVIRLYRERAGSYETSEGDVDSGPLILGYSIPANAFAFGNAVALGDWLNAERLRRVISFGSREIKTPQELHYGVRFVDLPVSPLAEALILHAETMTPWRVLPTAAAAPTARLSPSWHPAEAPLLARPK</sequence>
<reference evidence="1 2" key="1">
    <citation type="submission" date="2022-03" db="EMBL/GenBank/DDBJ databases">
        <title>Hymenobactersp. isolated from the air.</title>
        <authorList>
            <person name="Won M."/>
            <person name="Kwon S.-W."/>
        </authorList>
    </citation>
    <scope>NUCLEOTIDE SEQUENCE [LARGE SCALE GENOMIC DNA]</scope>
    <source>
        <strain evidence="1 2">KACC 22596</strain>
    </source>
</reference>
<proteinExistence type="predicted"/>
<evidence type="ECO:0000313" key="1">
    <source>
        <dbReference type="EMBL" id="UOE32868.1"/>
    </source>
</evidence>
<keyword evidence="2" id="KW-1185">Reference proteome</keyword>
<protein>
    <recommendedName>
        <fullName evidence="3">Linalool dehydratase/isomerase domain-containing protein</fullName>
    </recommendedName>
</protein>
<organism evidence="1 2">
    <name type="scientific">Hymenobacter monticola</name>
    <dbReference type="NCBI Taxonomy" id="1705399"/>
    <lineage>
        <taxon>Bacteria</taxon>
        <taxon>Pseudomonadati</taxon>
        <taxon>Bacteroidota</taxon>
        <taxon>Cytophagia</taxon>
        <taxon>Cytophagales</taxon>
        <taxon>Hymenobacteraceae</taxon>
        <taxon>Hymenobacter</taxon>
    </lineage>
</organism>
<dbReference type="RefSeq" id="WP_243512174.1">
    <property type="nucleotide sequence ID" value="NZ_CP094534.1"/>
</dbReference>